<dbReference type="PANTHER" id="PTHR21064:SF6">
    <property type="entry name" value="AMINOGLYCOSIDE PHOSPHOTRANSFERASE DOMAIN-CONTAINING PROTEIN"/>
    <property type="match status" value="1"/>
</dbReference>
<evidence type="ECO:0000259" key="2">
    <source>
        <dbReference type="Pfam" id="PF01636"/>
    </source>
</evidence>
<sequence>MLEDKLEFEQQSLLETSIAGSITLGQIVEKVADNYDFSGLKPTYLHHLPLGLEAEKYTFWIGEKPYLLKMRVYDQSEIKRAEYIIQSTHVVERKLEDAGVPIVKTAPTKNWNSKINDYDRFITLRTETAASSPLLIAVSISPVFVGRYLENPDVVDVQEITRFMAKFHQTEGYGIVPAEDSWSLLRLTEAYENDSSNENLRQTLKTITPVVNEFRVLKYQFDMPEYLYHSFTGRTLGKRQGVFPKAFAHGDLHPGNILKGATGEYRILDLGCMDYQPRVVDLAIFLAQTCANFGDTEKTRELFQASIKTYEENNGLTDHEKSVLPLLIRANYAMFALRSAELLQENPDDQEIRDWHERSIKGLEFMQILEWNHS</sequence>
<dbReference type="SUPFAM" id="SSF56112">
    <property type="entry name" value="Protein kinase-like (PK-like)"/>
    <property type="match status" value="1"/>
</dbReference>
<feature type="domain" description="Aminoglycoside phosphotransferase" evidence="2">
    <location>
        <begin position="242"/>
        <end position="298"/>
    </location>
</feature>
<proteinExistence type="inferred from homology"/>
<dbReference type="EMBL" id="MGHF01000002">
    <property type="protein sequence ID" value="OGM65199.1"/>
    <property type="molecule type" value="Genomic_DNA"/>
</dbReference>
<organism evidence="3 4">
    <name type="scientific">Candidatus Woesebacteria bacterium RIFCSPLOWO2_01_FULL_39_21</name>
    <dbReference type="NCBI Taxonomy" id="1802519"/>
    <lineage>
        <taxon>Bacteria</taxon>
        <taxon>Candidatus Woeseibacteriota</taxon>
    </lineage>
</organism>
<dbReference type="AlphaFoldDB" id="A0A1F8BNI5"/>
<evidence type="ECO:0000313" key="3">
    <source>
        <dbReference type="EMBL" id="OGM65199.1"/>
    </source>
</evidence>
<reference evidence="3 4" key="1">
    <citation type="journal article" date="2016" name="Nat. Commun.">
        <title>Thousands of microbial genomes shed light on interconnected biogeochemical processes in an aquifer system.</title>
        <authorList>
            <person name="Anantharaman K."/>
            <person name="Brown C.T."/>
            <person name="Hug L.A."/>
            <person name="Sharon I."/>
            <person name="Castelle C.J."/>
            <person name="Probst A.J."/>
            <person name="Thomas B.C."/>
            <person name="Singh A."/>
            <person name="Wilkins M.J."/>
            <person name="Karaoz U."/>
            <person name="Brodie E.L."/>
            <person name="Williams K.H."/>
            <person name="Hubbard S.S."/>
            <person name="Banfield J.F."/>
        </authorList>
    </citation>
    <scope>NUCLEOTIDE SEQUENCE [LARGE SCALE GENOMIC DNA]</scope>
</reference>
<accession>A0A1F8BNI5</accession>
<gene>
    <name evidence="3" type="ORF">A2961_00695</name>
</gene>
<protein>
    <recommendedName>
        <fullName evidence="2">Aminoglycoside phosphotransferase domain-containing protein</fullName>
    </recommendedName>
</protein>
<dbReference type="Proteomes" id="UP000177082">
    <property type="component" value="Unassembled WGS sequence"/>
</dbReference>
<dbReference type="InterPro" id="IPR050249">
    <property type="entry name" value="Pseudomonas-type_ThrB"/>
</dbReference>
<dbReference type="GO" id="GO:0019202">
    <property type="term" value="F:amino acid kinase activity"/>
    <property type="evidence" value="ECO:0007669"/>
    <property type="project" value="TreeGrafter"/>
</dbReference>
<name>A0A1F8BNI5_9BACT</name>
<dbReference type="Pfam" id="PF01636">
    <property type="entry name" value="APH"/>
    <property type="match status" value="1"/>
</dbReference>
<comment type="caution">
    <text evidence="3">The sequence shown here is derived from an EMBL/GenBank/DDBJ whole genome shotgun (WGS) entry which is preliminary data.</text>
</comment>
<dbReference type="Gene3D" id="3.90.1200.10">
    <property type="match status" value="1"/>
</dbReference>
<dbReference type="InterPro" id="IPR011009">
    <property type="entry name" value="Kinase-like_dom_sf"/>
</dbReference>
<evidence type="ECO:0000313" key="4">
    <source>
        <dbReference type="Proteomes" id="UP000177082"/>
    </source>
</evidence>
<dbReference type="InterPro" id="IPR002575">
    <property type="entry name" value="Aminoglycoside_PTrfase"/>
</dbReference>
<dbReference type="PANTHER" id="PTHR21064">
    <property type="entry name" value="AMINOGLYCOSIDE PHOSPHOTRANSFERASE DOMAIN-CONTAINING PROTEIN-RELATED"/>
    <property type="match status" value="1"/>
</dbReference>
<comment type="similarity">
    <text evidence="1">Belongs to the pseudomonas-type ThrB family.</text>
</comment>
<evidence type="ECO:0000256" key="1">
    <source>
        <dbReference type="ARBA" id="ARBA00038240"/>
    </source>
</evidence>